<sequence length="251" mass="27954">MIRTSRRQFLGLSALAPLAATAACTQTPPPESAAPPITLAPPRSQSPLRAGTMPFGPEPRFPPFEEMYATKRDGGFTIPAIPYERVPERYLRQVVRDTTREAPGTVVVDTRQHFLFLALGNGNAIRYGVGLGRAGFEWSGRAEVGARRRWPRWFPPDEMIDREPELERYRASDKDGDNVWEGGMDPGITNPLGARALYIYQDGKDTLYRLHGNPQWTSIGQSVSSGCVRLMNQDVIDLYSRVPEGTPIVVR</sequence>
<feature type="domain" description="L,D-TPase catalytic" evidence="12">
    <location>
        <begin position="104"/>
        <end position="251"/>
    </location>
</feature>
<dbReference type="InterPro" id="IPR050979">
    <property type="entry name" value="LD-transpeptidase"/>
</dbReference>
<feature type="active site" description="Proton donor/acceptor" evidence="9">
    <location>
        <position position="211"/>
    </location>
</feature>
<dbReference type="CDD" id="cd16913">
    <property type="entry name" value="YkuD_like"/>
    <property type="match status" value="1"/>
</dbReference>
<organism evidence="13 14">
    <name type="scientific">Oceaniradius stylonematis</name>
    <dbReference type="NCBI Taxonomy" id="2184161"/>
    <lineage>
        <taxon>Bacteria</taxon>
        <taxon>Pseudomonadati</taxon>
        <taxon>Pseudomonadota</taxon>
        <taxon>Alphaproteobacteria</taxon>
        <taxon>Hyphomicrobiales</taxon>
        <taxon>Ahrensiaceae</taxon>
        <taxon>Oceaniradius</taxon>
    </lineage>
</organism>
<evidence type="ECO:0000256" key="9">
    <source>
        <dbReference type="PROSITE-ProRule" id="PRU01373"/>
    </source>
</evidence>
<evidence type="ECO:0000259" key="12">
    <source>
        <dbReference type="PROSITE" id="PS52029"/>
    </source>
</evidence>
<evidence type="ECO:0000256" key="5">
    <source>
        <dbReference type="ARBA" id="ARBA00022801"/>
    </source>
</evidence>
<keyword evidence="7 9" id="KW-0573">Peptidoglycan synthesis</keyword>
<feature type="region of interest" description="Disordered" evidence="10">
    <location>
        <begin position="23"/>
        <end position="59"/>
    </location>
</feature>
<keyword evidence="11" id="KW-0732">Signal</keyword>
<dbReference type="PANTHER" id="PTHR30582:SF24">
    <property type="entry name" value="L,D-TRANSPEPTIDASE ERFK_SRFK-RELATED"/>
    <property type="match status" value="1"/>
</dbReference>
<dbReference type="NCBIfam" id="TIGR01409">
    <property type="entry name" value="TAT_signal_seq"/>
    <property type="match status" value="1"/>
</dbReference>
<comment type="caution">
    <text evidence="13">The sequence shown here is derived from an EMBL/GenBank/DDBJ whole genome shotgun (WGS) entry which is preliminary data.</text>
</comment>
<keyword evidence="14" id="KW-1185">Reference proteome</keyword>
<dbReference type="Gene3D" id="2.40.440.10">
    <property type="entry name" value="L,D-transpeptidase catalytic domain-like"/>
    <property type="match status" value="1"/>
</dbReference>
<keyword evidence="5" id="KW-0378">Hydrolase</keyword>
<evidence type="ECO:0000256" key="3">
    <source>
        <dbReference type="ARBA" id="ARBA00022676"/>
    </source>
</evidence>
<dbReference type="PROSITE" id="PS51257">
    <property type="entry name" value="PROKAR_LIPOPROTEIN"/>
    <property type="match status" value="1"/>
</dbReference>
<keyword evidence="8 9" id="KW-0961">Cell wall biogenesis/degradation</keyword>
<keyword evidence="6 9" id="KW-0133">Cell shape</keyword>
<dbReference type="PROSITE" id="PS52029">
    <property type="entry name" value="LD_TPASE"/>
    <property type="match status" value="1"/>
</dbReference>
<keyword evidence="4" id="KW-0808">Transferase</keyword>
<evidence type="ECO:0000256" key="8">
    <source>
        <dbReference type="ARBA" id="ARBA00023316"/>
    </source>
</evidence>
<keyword evidence="3" id="KW-0328">Glycosyltransferase</keyword>
<evidence type="ECO:0000256" key="6">
    <source>
        <dbReference type="ARBA" id="ARBA00022960"/>
    </source>
</evidence>
<protein>
    <submittedName>
        <fullName evidence="13">L,D-transpeptidase</fullName>
    </submittedName>
</protein>
<feature type="chain" id="PRO_5018773423" evidence="11">
    <location>
        <begin position="23"/>
        <end position="251"/>
    </location>
</feature>
<evidence type="ECO:0000313" key="14">
    <source>
        <dbReference type="Proteomes" id="UP000246132"/>
    </source>
</evidence>
<dbReference type="GO" id="GO:0016757">
    <property type="term" value="F:glycosyltransferase activity"/>
    <property type="evidence" value="ECO:0007669"/>
    <property type="project" value="UniProtKB-KW"/>
</dbReference>
<dbReference type="GO" id="GO:0018104">
    <property type="term" value="P:peptidoglycan-protein cross-linking"/>
    <property type="evidence" value="ECO:0007669"/>
    <property type="project" value="TreeGrafter"/>
</dbReference>
<dbReference type="OrthoDB" id="8402157at2"/>
<comment type="similarity">
    <text evidence="2">Belongs to the YkuD family.</text>
</comment>
<dbReference type="InterPro" id="IPR005490">
    <property type="entry name" value="LD_TPept_cat_dom"/>
</dbReference>
<feature type="signal peptide" evidence="11">
    <location>
        <begin position="1"/>
        <end position="22"/>
    </location>
</feature>
<dbReference type="GO" id="GO:0008360">
    <property type="term" value="P:regulation of cell shape"/>
    <property type="evidence" value="ECO:0007669"/>
    <property type="project" value="UniProtKB-UniRule"/>
</dbReference>
<dbReference type="Proteomes" id="UP000246132">
    <property type="component" value="Unassembled WGS sequence"/>
</dbReference>
<dbReference type="InterPro" id="IPR019546">
    <property type="entry name" value="TAT_signal_bac_arc"/>
</dbReference>
<evidence type="ECO:0000256" key="4">
    <source>
        <dbReference type="ARBA" id="ARBA00022679"/>
    </source>
</evidence>
<feature type="active site" description="Nucleophile" evidence="9">
    <location>
        <position position="227"/>
    </location>
</feature>
<evidence type="ECO:0000256" key="7">
    <source>
        <dbReference type="ARBA" id="ARBA00022984"/>
    </source>
</evidence>
<accession>A0A3A8ALI9</accession>
<dbReference type="UniPathway" id="UPA00219"/>
<dbReference type="Pfam" id="PF03734">
    <property type="entry name" value="YkuD"/>
    <property type="match status" value="1"/>
</dbReference>
<name>A0A3A8ALI9_9HYPH</name>
<dbReference type="InterPro" id="IPR038063">
    <property type="entry name" value="Transpep_catalytic_dom"/>
</dbReference>
<evidence type="ECO:0000313" key="13">
    <source>
        <dbReference type="EMBL" id="RKF06763.1"/>
    </source>
</evidence>
<reference evidence="13 14" key="1">
    <citation type="journal article" date="2018" name="Int. J. Syst. Bacteriol.">
        <title>Oceaniradius stylonemae gen. nov., sp. nov., isolated from a red alga, Stylonema cornu-cervi.</title>
        <authorList>
            <person name="Jeong S."/>
        </authorList>
    </citation>
    <scope>NUCLEOTIDE SEQUENCE [LARGE SCALE GENOMIC DNA]</scope>
    <source>
        <strain evidence="13 14">StC1</strain>
    </source>
</reference>
<evidence type="ECO:0000256" key="11">
    <source>
        <dbReference type="SAM" id="SignalP"/>
    </source>
</evidence>
<dbReference type="EMBL" id="QFWV02000006">
    <property type="protein sequence ID" value="RKF06763.1"/>
    <property type="molecule type" value="Genomic_DNA"/>
</dbReference>
<dbReference type="SUPFAM" id="SSF141523">
    <property type="entry name" value="L,D-transpeptidase catalytic domain-like"/>
    <property type="match status" value="1"/>
</dbReference>
<dbReference type="RefSeq" id="WP_109767386.1">
    <property type="nucleotide sequence ID" value="NZ_QFWV02000006.1"/>
</dbReference>
<gene>
    <name evidence="13" type="ORF">DEM25_010410</name>
</gene>
<proteinExistence type="inferred from homology"/>
<evidence type="ECO:0000256" key="1">
    <source>
        <dbReference type="ARBA" id="ARBA00004752"/>
    </source>
</evidence>
<evidence type="ECO:0000256" key="10">
    <source>
        <dbReference type="SAM" id="MobiDB-lite"/>
    </source>
</evidence>
<dbReference type="PANTHER" id="PTHR30582">
    <property type="entry name" value="L,D-TRANSPEPTIDASE"/>
    <property type="match status" value="1"/>
</dbReference>
<evidence type="ECO:0000256" key="2">
    <source>
        <dbReference type="ARBA" id="ARBA00005992"/>
    </source>
</evidence>
<dbReference type="AlphaFoldDB" id="A0A3A8ALI9"/>
<dbReference type="GO" id="GO:0005576">
    <property type="term" value="C:extracellular region"/>
    <property type="evidence" value="ECO:0007669"/>
    <property type="project" value="TreeGrafter"/>
</dbReference>
<dbReference type="GO" id="GO:0071555">
    <property type="term" value="P:cell wall organization"/>
    <property type="evidence" value="ECO:0007669"/>
    <property type="project" value="UniProtKB-UniRule"/>
</dbReference>
<dbReference type="GO" id="GO:0071972">
    <property type="term" value="F:peptidoglycan L,D-transpeptidase activity"/>
    <property type="evidence" value="ECO:0007669"/>
    <property type="project" value="TreeGrafter"/>
</dbReference>
<dbReference type="InterPro" id="IPR006311">
    <property type="entry name" value="TAT_signal"/>
</dbReference>
<comment type="pathway">
    <text evidence="1 9">Cell wall biogenesis; peptidoglycan biosynthesis.</text>
</comment>
<dbReference type="PROSITE" id="PS51318">
    <property type="entry name" value="TAT"/>
    <property type="match status" value="1"/>
</dbReference>